<name>A0A927F0L8_9ACTN</name>
<gene>
    <name evidence="2" type="ORF">IF129_10895</name>
</gene>
<dbReference type="RefSeq" id="WP_191209358.1">
    <property type="nucleotide sequence ID" value="NZ_BAABKL010000050.1"/>
</dbReference>
<proteinExistence type="predicted"/>
<accession>A0A927F0L8</accession>
<dbReference type="EMBL" id="JACXYU010000004">
    <property type="protein sequence ID" value="MBD3932059.1"/>
    <property type="molecule type" value="Genomic_DNA"/>
</dbReference>
<feature type="compositionally biased region" description="Basic and acidic residues" evidence="1">
    <location>
        <begin position="92"/>
        <end position="102"/>
    </location>
</feature>
<dbReference type="Proteomes" id="UP000632289">
    <property type="component" value="Unassembled WGS sequence"/>
</dbReference>
<comment type="caution">
    <text evidence="2">The sequence shown here is derived from an EMBL/GenBank/DDBJ whole genome shotgun (WGS) entry which is preliminary data.</text>
</comment>
<evidence type="ECO:0000313" key="2">
    <source>
        <dbReference type="EMBL" id="MBD3932059.1"/>
    </source>
</evidence>
<evidence type="ECO:0000256" key="1">
    <source>
        <dbReference type="SAM" id="MobiDB-lite"/>
    </source>
</evidence>
<feature type="region of interest" description="Disordered" evidence="1">
    <location>
        <begin position="1"/>
        <end position="60"/>
    </location>
</feature>
<dbReference type="AlphaFoldDB" id="A0A927F0L8"/>
<protein>
    <submittedName>
        <fullName evidence="2">Uncharacterized protein</fullName>
    </submittedName>
</protein>
<organism evidence="2 3">
    <name type="scientific">Streptomyces chumphonensis</name>
    <dbReference type="NCBI Taxonomy" id="1214925"/>
    <lineage>
        <taxon>Bacteria</taxon>
        <taxon>Bacillati</taxon>
        <taxon>Actinomycetota</taxon>
        <taxon>Actinomycetes</taxon>
        <taxon>Kitasatosporales</taxon>
        <taxon>Streptomycetaceae</taxon>
        <taxon>Streptomyces</taxon>
    </lineage>
</organism>
<feature type="region of interest" description="Disordered" evidence="1">
    <location>
        <begin position="84"/>
        <end position="110"/>
    </location>
</feature>
<sequence length="173" mass="19112">METAEPDPPTEMLEMLPMGAADTPASPRSQRRRMLSTKVAAVPAPSPDVDEAEALPGELEPLEWTAKRGPVTEEEALGVLRRRRRNELAQAPKREGAKRAEVPSELPPETARKVPVVNRFPPRYLAIAHARAELEGTNLTAILEEMLVKYATGAPTRPETVSRRLMGLYSRTK</sequence>
<evidence type="ECO:0000313" key="3">
    <source>
        <dbReference type="Proteomes" id="UP000632289"/>
    </source>
</evidence>
<keyword evidence="3" id="KW-1185">Reference proteome</keyword>
<reference evidence="2" key="1">
    <citation type="submission" date="2020-09" db="EMBL/GenBank/DDBJ databases">
        <title>Secondary metabolite and genome analysis of marine Streptomyces chumphonensis KK1-2T.</title>
        <authorList>
            <person name="Phongsopitanun W."/>
            <person name="Kanchanasin P."/>
            <person name="Pittayakhajonwut P."/>
            <person name="Suwanborirux K."/>
            <person name="Tanasupawat S."/>
        </authorList>
    </citation>
    <scope>NUCLEOTIDE SEQUENCE</scope>
    <source>
        <strain evidence="2">KK1-2</strain>
    </source>
</reference>